<reference evidence="1 2" key="1">
    <citation type="submission" date="2016-04" db="EMBL/GenBank/DDBJ databases">
        <title>Complete genome sequence of Dietzia lutea YIM 80766T, a strain isolated from desert soil in Egypt.</title>
        <authorList>
            <person name="Zhao J."/>
            <person name="Hu B."/>
            <person name="Geng S."/>
            <person name="Nie Y."/>
            <person name="Tang Y."/>
        </authorList>
    </citation>
    <scope>NUCLEOTIDE SEQUENCE [LARGE SCALE GENOMIC DNA]</scope>
    <source>
        <strain evidence="1 2">YIM 80766</strain>
    </source>
</reference>
<dbReference type="EMBL" id="CP015449">
    <property type="protein sequence ID" value="AWH91267.1"/>
    <property type="molecule type" value="Genomic_DNA"/>
</dbReference>
<accession>A0A2S1R4R0</accession>
<evidence type="ECO:0000313" key="2">
    <source>
        <dbReference type="Proteomes" id="UP000244928"/>
    </source>
</evidence>
<keyword evidence="2" id="KW-1185">Reference proteome</keyword>
<name>A0A2S1R4R0_9ACTN</name>
<dbReference type="Proteomes" id="UP000244928">
    <property type="component" value="Chromosome"/>
</dbReference>
<dbReference type="KEGG" id="dlu:A6035_02785"/>
<gene>
    <name evidence="1" type="ORF">A6035_02785</name>
</gene>
<evidence type="ECO:0000313" key="1">
    <source>
        <dbReference type="EMBL" id="AWH91267.1"/>
    </source>
</evidence>
<sequence>MSGSAVSGADRRLCSVTQLSFFAADDHVPDPSDLEGVLAARGQSTLAGEVAQVSVALDAPWRADAFEATLTQAGLDPVRSDPDADGRCTVSTARTSVLVPVVRRWRRGAVTAVPEGWTPSAGALRIWVLTAGHITDTGVVELGIDAGLEHHAPRRDALRAALERVGIRTTYVGSKGGGPLLRLGTAKARARLAQYVGAPPAGVPAEYWPG</sequence>
<proteinExistence type="predicted"/>
<dbReference type="AlphaFoldDB" id="A0A2S1R4R0"/>
<organism evidence="1 2">
    <name type="scientific">Dietzia lutea</name>
    <dbReference type="NCBI Taxonomy" id="546160"/>
    <lineage>
        <taxon>Bacteria</taxon>
        <taxon>Bacillati</taxon>
        <taxon>Actinomycetota</taxon>
        <taxon>Actinomycetes</taxon>
        <taxon>Mycobacteriales</taxon>
        <taxon>Dietziaceae</taxon>
        <taxon>Dietzia</taxon>
    </lineage>
</organism>
<protein>
    <submittedName>
        <fullName evidence="1">Uncharacterized protein</fullName>
    </submittedName>
</protein>